<dbReference type="Proteomes" id="UP000516705">
    <property type="component" value="Chromosome"/>
</dbReference>
<evidence type="ECO:0000256" key="1">
    <source>
        <dbReference type="ARBA" id="ARBA00008909"/>
    </source>
</evidence>
<gene>
    <name evidence="5" type="ORF">CKU37_10305</name>
    <name evidence="4" type="ORF">GMC65_07955</name>
    <name evidence="6" type="ORF">HRE60_05835</name>
    <name evidence="3" type="ORF">PNU26_10705</name>
</gene>
<dbReference type="Proteomes" id="UP000439678">
    <property type="component" value="Unassembled WGS sequence"/>
</dbReference>
<keyword evidence="2" id="KW-0235">DNA replication</keyword>
<evidence type="ECO:0000313" key="4">
    <source>
        <dbReference type="EMBL" id="MTR28276.1"/>
    </source>
</evidence>
<reference evidence="6 9" key="3">
    <citation type="journal article" date="2020" name="Microbiol. Resour. Announc.">
        <title>Complete Genome Sequence of Streptococcus salivarius DB-B5, a Novel Probiotic Candidate Isolated from the Supragingival Plaque of a Healthy Female Subject.</title>
        <authorList>
            <person name="Fields F.R."/>
            <person name="Li X."/>
            <person name="Navarre W.W."/>
            <person name="Naito M."/>
        </authorList>
    </citation>
    <scope>NUCLEOTIDE SEQUENCE [LARGE SCALE GENOMIC DNA]</scope>
    <source>
        <strain evidence="6 9">DB-B5</strain>
    </source>
</reference>
<evidence type="ECO:0000313" key="9">
    <source>
        <dbReference type="Proteomes" id="UP000516705"/>
    </source>
</evidence>
<dbReference type="Pfam" id="PF01446">
    <property type="entry name" value="Rep_1"/>
    <property type="match status" value="1"/>
</dbReference>
<protein>
    <submittedName>
        <fullName evidence="3">Protein rep</fullName>
    </submittedName>
    <submittedName>
        <fullName evidence="4">Replication protein</fullName>
    </submittedName>
</protein>
<dbReference type="GO" id="GO:0006260">
    <property type="term" value="P:DNA replication"/>
    <property type="evidence" value="ECO:0007669"/>
    <property type="project" value="UniProtKB-KW"/>
</dbReference>
<organism evidence="4 8">
    <name type="scientific">Streptococcus salivarius</name>
    <dbReference type="NCBI Taxonomy" id="1304"/>
    <lineage>
        <taxon>Bacteria</taxon>
        <taxon>Bacillati</taxon>
        <taxon>Bacillota</taxon>
        <taxon>Bacilli</taxon>
        <taxon>Lactobacillales</taxon>
        <taxon>Streptococcaceae</taxon>
        <taxon>Streptococcus</taxon>
    </lineage>
</organism>
<comment type="similarity">
    <text evidence="1">Belongs to the Gram-positive plasmids replication protein type 1 family.</text>
</comment>
<accession>A0A1C7C7E5</accession>
<dbReference type="EMBL" id="JAQMJT010000022">
    <property type="protein sequence ID" value="MDB8614834.1"/>
    <property type="molecule type" value="Genomic_DNA"/>
</dbReference>
<dbReference type="Proteomes" id="UP000248776">
    <property type="component" value="Unassembled WGS sequence"/>
</dbReference>
<dbReference type="EMBL" id="WMYO01000007">
    <property type="protein sequence ID" value="MTR28276.1"/>
    <property type="molecule type" value="Genomic_DNA"/>
</dbReference>
<evidence type="ECO:0000313" key="7">
    <source>
        <dbReference type="Proteomes" id="UP000248776"/>
    </source>
</evidence>
<proteinExistence type="inferred from homology"/>
<dbReference type="AlphaFoldDB" id="A0A1C7C7E5"/>
<sequence length="79" mass="9280">MIVLSEETKERITGDLFEGLYRKRQIGFGKLFKTIKKELDLDDVEDGNLVQTGEDSQEVSRGQEIVAVWNWQRKNYFLQ</sequence>
<dbReference type="EMBL" id="NSIW01000019">
    <property type="protein sequence ID" value="PZD55582.1"/>
    <property type="molecule type" value="Genomic_DNA"/>
</dbReference>
<evidence type="ECO:0000313" key="3">
    <source>
        <dbReference type="EMBL" id="MDB8614834.1"/>
    </source>
</evidence>
<dbReference type="GO" id="GO:0003677">
    <property type="term" value="F:DNA binding"/>
    <property type="evidence" value="ECO:0007669"/>
    <property type="project" value="InterPro"/>
</dbReference>
<dbReference type="EMBL" id="CP054153">
    <property type="protein sequence ID" value="QMI51201.1"/>
    <property type="molecule type" value="Genomic_DNA"/>
</dbReference>
<dbReference type="Proteomes" id="UP001210204">
    <property type="component" value="Unassembled WGS sequence"/>
</dbReference>
<reference evidence="3" key="4">
    <citation type="submission" date="2023-01" db="EMBL/GenBank/DDBJ databases">
        <title>Human gut microbiome strain richness.</title>
        <authorList>
            <person name="Chen-Liaw A."/>
        </authorList>
    </citation>
    <scope>NUCLEOTIDE SEQUENCE</scope>
    <source>
        <strain evidence="3">1001095st1_G4_1001095IJ_161003</strain>
    </source>
</reference>
<reference evidence="5 7" key="1">
    <citation type="submission" date="2017-08" db="EMBL/GenBank/DDBJ databases">
        <title>Streptococcus salivarius strain HS0302 Genome.</title>
        <authorList>
            <person name="Smith J."/>
            <person name="Deng P."/>
            <person name="Geng M."/>
        </authorList>
    </citation>
    <scope>NUCLEOTIDE SEQUENCE [LARGE SCALE GENOMIC DNA]</scope>
    <source>
        <strain evidence="5 7">HS0302</strain>
    </source>
</reference>
<dbReference type="InterPro" id="IPR000989">
    <property type="entry name" value="Rep"/>
</dbReference>
<name>A0A1C7C7E5_STRSL</name>
<dbReference type="RefSeq" id="WP_002885362.1">
    <property type="nucleotide sequence ID" value="NZ_CABIZY010000001.1"/>
</dbReference>
<evidence type="ECO:0000313" key="8">
    <source>
        <dbReference type="Proteomes" id="UP000439678"/>
    </source>
</evidence>
<evidence type="ECO:0000256" key="2">
    <source>
        <dbReference type="ARBA" id="ARBA00022705"/>
    </source>
</evidence>
<evidence type="ECO:0000313" key="5">
    <source>
        <dbReference type="EMBL" id="PZD55582.1"/>
    </source>
</evidence>
<evidence type="ECO:0000313" key="6">
    <source>
        <dbReference type="EMBL" id="QMI51201.1"/>
    </source>
</evidence>
<reference evidence="4 8" key="2">
    <citation type="journal article" date="2019" name="Nat. Med.">
        <title>A library of human gut bacterial isolates paired with longitudinal multiomics data enables mechanistic microbiome research.</title>
        <authorList>
            <person name="Poyet M."/>
            <person name="Groussin M."/>
            <person name="Gibbons S.M."/>
            <person name="Avila-Pacheco J."/>
            <person name="Jiang X."/>
            <person name="Kearney S.M."/>
            <person name="Perrotta A.R."/>
            <person name="Berdy B."/>
            <person name="Zhao S."/>
            <person name="Lieberman T.D."/>
            <person name="Swanson P.K."/>
            <person name="Smith M."/>
            <person name="Roesemann S."/>
            <person name="Alexander J.E."/>
            <person name="Rich S.A."/>
            <person name="Livny J."/>
            <person name="Vlamakis H."/>
            <person name="Clish C."/>
            <person name="Bullock K."/>
            <person name="Deik A."/>
            <person name="Scott J."/>
            <person name="Pierce K.A."/>
            <person name="Xavier R.J."/>
            <person name="Alm E.J."/>
        </authorList>
    </citation>
    <scope>NUCLEOTIDE SEQUENCE [LARGE SCALE GENOMIC DNA]</scope>
    <source>
        <strain evidence="4 8">BIOML-A4</strain>
    </source>
</reference>